<name>A0AAX0I5I0_XANCG</name>
<dbReference type="EMBL" id="MKCQ01000027">
    <property type="protein sequence ID" value="OEY98794.1"/>
    <property type="molecule type" value="Genomic_DNA"/>
</dbReference>
<feature type="chain" id="PRO_5043331599" evidence="2">
    <location>
        <begin position="30"/>
        <end position="209"/>
    </location>
</feature>
<feature type="compositionally biased region" description="Polar residues" evidence="1">
    <location>
        <begin position="142"/>
        <end position="152"/>
    </location>
</feature>
<feature type="compositionally biased region" description="Basic and acidic residues" evidence="1">
    <location>
        <begin position="130"/>
        <end position="140"/>
    </location>
</feature>
<evidence type="ECO:0000313" key="4">
    <source>
        <dbReference type="Proteomes" id="UP000175852"/>
    </source>
</evidence>
<organism evidence="3 4">
    <name type="scientific">Xanthomonas campestris pv. glycines</name>
    <dbReference type="NCBI Taxonomy" id="473421"/>
    <lineage>
        <taxon>Bacteria</taxon>
        <taxon>Pseudomonadati</taxon>
        <taxon>Pseudomonadota</taxon>
        <taxon>Gammaproteobacteria</taxon>
        <taxon>Lysobacterales</taxon>
        <taxon>Lysobacteraceae</taxon>
        <taxon>Xanthomonas</taxon>
    </lineage>
</organism>
<protein>
    <submittedName>
        <fullName evidence="3">Uncharacterized protein</fullName>
    </submittedName>
</protein>
<proteinExistence type="predicted"/>
<keyword evidence="2" id="KW-0732">Signal</keyword>
<evidence type="ECO:0000256" key="2">
    <source>
        <dbReference type="SAM" id="SignalP"/>
    </source>
</evidence>
<sequence>MRKIGLSWSKVAAAASITAALWTPALAWAQGPTGIGALQIGLTKAQVLALPSRGVHLAAPMLDVPDDAFSSTPAGTEKFSATVMTPWRSEPMESSLTFEGGKLALITLRWRNDSVLMTTVVVQISEKFGPPKESDERRVESCPTSAGASEQVRSGMLTRSWKQTNGKRVILTGATTLASDSCLGRREGKEPSAINMLLISAMDNLENPF</sequence>
<feature type="signal peptide" evidence="2">
    <location>
        <begin position="1"/>
        <end position="29"/>
    </location>
</feature>
<gene>
    <name evidence="3" type="ORF">BIY41_06960</name>
</gene>
<reference evidence="3 4" key="1">
    <citation type="submission" date="2016-09" db="EMBL/GenBank/DDBJ databases">
        <authorList>
            <person name="Wen S.-F."/>
            <person name="Lo A.-C."/>
            <person name="Lin C.-J."/>
            <person name="Tseng T.-T."/>
        </authorList>
    </citation>
    <scope>NUCLEOTIDE SEQUENCE [LARGE SCALE GENOMIC DNA]</scope>
    <source>
        <strain evidence="3 4">12609</strain>
    </source>
</reference>
<dbReference type="AlphaFoldDB" id="A0AAX0I5I0"/>
<feature type="region of interest" description="Disordered" evidence="1">
    <location>
        <begin position="130"/>
        <end position="154"/>
    </location>
</feature>
<comment type="caution">
    <text evidence="3">The sequence shown here is derived from an EMBL/GenBank/DDBJ whole genome shotgun (WGS) entry which is preliminary data.</text>
</comment>
<evidence type="ECO:0000256" key="1">
    <source>
        <dbReference type="SAM" id="MobiDB-lite"/>
    </source>
</evidence>
<dbReference type="Proteomes" id="UP000175852">
    <property type="component" value="Unassembled WGS sequence"/>
</dbReference>
<evidence type="ECO:0000313" key="3">
    <source>
        <dbReference type="EMBL" id="OEY98794.1"/>
    </source>
</evidence>
<accession>A0AAX0I5I0</accession>